<keyword evidence="2" id="KW-1185">Reference proteome</keyword>
<reference evidence="1 2" key="1">
    <citation type="submission" date="2019-01" db="EMBL/GenBank/DDBJ databases">
        <title>Ktedonosporobacter rubrisoli SCAWS-G2.</title>
        <authorList>
            <person name="Huang Y."/>
            <person name="Yan B."/>
        </authorList>
    </citation>
    <scope>NUCLEOTIDE SEQUENCE [LARGE SCALE GENOMIC DNA]</scope>
    <source>
        <strain evidence="1 2">SCAWS-G2</strain>
    </source>
</reference>
<gene>
    <name evidence="1" type="ORF">EPA93_32155</name>
</gene>
<protein>
    <submittedName>
        <fullName evidence="1">Uncharacterized protein</fullName>
    </submittedName>
</protein>
<dbReference type="Proteomes" id="UP000290365">
    <property type="component" value="Chromosome"/>
</dbReference>
<evidence type="ECO:0000313" key="2">
    <source>
        <dbReference type="Proteomes" id="UP000290365"/>
    </source>
</evidence>
<sequence>MSERCRHLRRLHASLTHEITVLQETLQEEEGIGSENPIEIRNILKSLQDTLQATNVELQKCPPPEENELPS</sequence>
<organism evidence="1 2">
    <name type="scientific">Ktedonosporobacter rubrisoli</name>
    <dbReference type="NCBI Taxonomy" id="2509675"/>
    <lineage>
        <taxon>Bacteria</taxon>
        <taxon>Bacillati</taxon>
        <taxon>Chloroflexota</taxon>
        <taxon>Ktedonobacteria</taxon>
        <taxon>Ktedonobacterales</taxon>
        <taxon>Ktedonosporobacteraceae</taxon>
        <taxon>Ktedonosporobacter</taxon>
    </lineage>
</organism>
<dbReference type="AlphaFoldDB" id="A0A4P6JZ67"/>
<accession>A0A4P6JZ67</accession>
<proteinExistence type="predicted"/>
<dbReference type="RefSeq" id="WP_129891440.1">
    <property type="nucleotide sequence ID" value="NZ_CP035758.1"/>
</dbReference>
<dbReference type="KEGG" id="kbs:EPA93_32155"/>
<dbReference type="EMBL" id="CP035758">
    <property type="protein sequence ID" value="QBD80376.1"/>
    <property type="molecule type" value="Genomic_DNA"/>
</dbReference>
<evidence type="ECO:0000313" key="1">
    <source>
        <dbReference type="EMBL" id="QBD80376.1"/>
    </source>
</evidence>
<name>A0A4P6JZ67_KTERU</name>